<keyword evidence="2" id="KW-1133">Transmembrane helix</keyword>
<dbReference type="PATRIC" id="fig|1036673.3.peg.370"/>
<reference evidence="3 4" key="2">
    <citation type="journal article" date="2013" name="Genome Announc.">
        <title>Genome Sequence of Growth-Improving Paenibacillus mucilaginosus Strain KNP414.</title>
        <authorList>
            <person name="Lu J.J."/>
            <person name="Wang J.F."/>
            <person name="Hu X.F."/>
        </authorList>
    </citation>
    <scope>NUCLEOTIDE SEQUENCE [LARGE SCALE GENOMIC DNA]</scope>
    <source>
        <strain evidence="3 4">KNP414</strain>
    </source>
</reference>
<keyword evidence="2" id="KW-0812">Transmembrane</keyword>
<dbReference type="Proteomes" id="UP000006620">
    <property type="component" value="Chromosome"/>
</dbReference>
<gene>
    <name evidence="3" type="ordered locus">KNP414_00418</name>
</gene>
<dbReference type="HOGENOM" id="CLU_2570564_0_0_9"/>
<dbReference type="KEGG" id="pms:KNP414_00418"/>
<accession>F8FP93</accession>
<organism evidence="3 4">
    <name type="scientific">Paenibacillus mucilaginosus (strain KNP414)</name>
    <dbReference type="NCBI Taxonomy" id="1036673"/>
    <lineage>
        <taxon>Bacteria</taxon>
        <taxon>Bacillati</taxon>
        <taxon>Bacillota</taxon>
        <taxon>Bacilli</taxon>
        <taxon>Bacillales</taxon>
        <taxon>Paenibacillaceae</taxon>
        <taxon>Paenibacillus</taxon>
    </lineage>
</organism>
<evidence type="ECO:0000313" key="3">
    <source>
        <dbReference type="EMBL" id="AEI39043.1"/>
    </source>
</evidence>
<name>F8FP93_PAEMK</name>
<keyword evidence="2" id="KW-0472">Membrane</keyword>
<reference evidence="4" key="1">
    <citation type="submission" date="2011-06" db="EMBL/GenBank/DDBJ databases">
        <title>Complete genome sequence of Paenibacillus mucilaginosus KNP414.</title>
        <authorList>
            <person name="Wang J."/>
            <person name="Hu S."/>
            <person name="Hu X."/>
            <person name="Zhang B."/>
            <person name="Dong D."/>
            <person name="Zhang S."/>
            <person name="Zhao K."/>
            <person name="Wu D."/>
        </authorList>
    </citation>
    <scope>NUCLEOTIDE SEQUENCE [LARGE SCALE GENOMIC DNA]</scope>
    <source>
        <strain evidence="4">KNP414</strain>
    </source>
</reference>
<dbReference type="EMBL" id="CP002869">
    <property type="protein sequence ID" value="AEI39043.1"/>
    <property type="molecule type" value="Genomic_DNA"/>
</dbReference>
<feature type="transmembrane region" description="Helical" evidence="2">
    <location>
        <begin position="12"/>
        <end position="32"/>
    </location>
</feature>
<evidence type="ECO:0000256" key="1">
    <source>
        <dbReference type="SAM" id="MobiDB-lite"/>
    </source>
</evidence>
<sequence length="81" mass="9079">MAEWSPDWPALLLLLGMTSLVWGPWMLAKGVFIAEGAGQRKDVVPLPPEPQEDLRPSGTRRFAVRLLRPPRAGTDDRDEED</sequence>
<proteinExistence type="predicted"/>
<dbReference type="AlphaFoldDB" id="F8FP93"/>
<evidence type="ECO:0000313" key="4">
    <source>
        <dbReference type="Proteomes" id="UP000006620"/>
    </source>
</evidence>
<protein>
    <submittedName>
        <fullName evidence="3">Uncharacterized protein</fullName>
    </submittedName>
</protein>
<feature type="region of interest" description="Disordered" evidence="1">
    <location>
        <begin position="41"/>
        <end position="60"/>
    </location>
</feature>
<evidence type="ECO:0000256" key="2">
    <source>
        <dbReference type="SAM" id="Phobius"/>
    </source>
</evidence>